<evidence type="ECO:0000313" key="2">
    <source>
        <dbReference type="Proteomes" id="UP000245462"/>
    </source>
</evidence>
<dbReference type="EMBL" id="QEKY01000008">
    <property type="protein sequence ID" value="PVZ09860.1"/>
    <property type="molecule type" value="Genomic_DNA"/>
</dbReference>
<dbReference type="RefSeq" id="WP_116679359.1">
    <property type="nucleotide sequence ID" value="NZ_QEKY01000008.1"/>
</dbReference>
<dbReference type="OrthoDB" id="1038692at2"/>
<dbReference type="SUPFAM" id="SSF159501">
    <property type="entry name" value="EreA/ChaN-like"/>
    <property type="match status" value="1"/>
</dbReference>
<keyword evidence="2" id="KW-1185">Reference proteome</keyword>
<reference evidence="1 2" key="1">
    <citation type="submission" date="2018-04" db="EMBL/GenBank/DDBJ databases">
        <title>Genomic Encyclopedia of Type Strains, Phase IV (KMG-IV): sequencing the most valuable type-strain genomes for metagenomic binning, comparative biology and taxonomic classification.</title>
        <authorList>
            <person name="Goeker M."/>
        </authorList>
    </citation>
    <scope>NUCLEOTIDE SEQUENCE [LARGE SCALE GENOMIC DNA]</scope>
    <source>
        <strain evidence="1 2">DSM 28520</strain>
    </source>
</reference>
<accession>A0A2U1FD10</accession>
<dbReference type="Proteomes" id="UP000245462">
    <property type="component" value="Unassembled WGS sequence"/>
</dbReference>
<gene>
    <name evidence="1" type="ORF">C7382_10849</name>
</gene>
<proteinExistence type="predicted"/>
<organism evidence="1 2">
    <name type="scientific">Porphyromonas loveana</name>
    <dbReference type="NCBI Taxonomy" id="1884669"/>
    <lineage>
        <taxon>Bacteria</taxon>
        <taxon>Pseudomonadati</taxon>
        <taxon>Bacteroidota</taxon>
        <taxon>Bacteroidia</taxon>
        <taxon>Bacteroidales</taxon>
        <taxon>Porphyromonadaceae</taxon>
        <taxon>Porphyromonas</taxon>
    </lineage>
</organism>
<comment type="caution">
    <text evidence="1">The sequence shown here is derived from an EMBL/GenBank/DDBJ whole genome shotgun (WGS) entry which is preliminary data.</text>
</comment>
<evidence type="ECO:0000313" key="1">
    <source>
        <dbReference type="EMBL" id="PVZ09860.1"/>
    </source>
</evidence>
<sequence>MRTFILVLSIFASNYLFGQNRINAYVEFLKEQKSPKEYIFQLWEDADIIVLGERDHRDTTQYNLILDILSDKRFIEKVGNLYLEVGVVNATERANDLIKNSHDKESFHKRFVELQMIEMWSPSYWDKYNRYQLLYGLFQINKELSRENQINIGLLDMEFSWHDSITPKKYKEFYTIQMNREYNTREKIMADNFQTFYSKQQPRNNHKKALIITSREYAGKFHVHCKGNNVKRQAGHIKDMYGNKVKTVALNWYKWLPLNWEKQILPNKSNGLSADGKFDAAFELTNCTAVGFDLDASPFGEDKYDYTFDNDLKWKDVFDGYIFYEPYYNFTGKIGFPTRLNNKQAKEFIRRMIINNQALGNKKDARLLKWFGWIRKYTEKNEYCNMREFKCISIYPNHIEWKSAMDKWIISNEQEQ</sequence>
<dbReference type="AlphaFoldDB" id="A0A2U1FD10"/>
<dbReference type="GeneID" id="94550830"/>
<name>A0A2U1FD10_9PORP</name>
<protein>
    <submittedName>
        <fullName evidence="1">Uncharacterized protein</fullName>
    </submittedName>
</protein>